<evidence type="ECO:0000259" key="1">
    <source>
        <dbReference type="SMART" id="SM01093"/>
    </source>
</evidence>
<evidence type="ECO:0000313" key="2">
    <source>
        <dbReference type="EMBL" id="GCL41489.1"/>
    </source>
</evidence>
<gene>
    <name evidence="2" type="ORF">NIES80_11840</name>
</gene>
<dbReference type="Pfam" id="PF02672">
    <property type="entry name" value="CP12"/>
    <property type="match status" value="1"/>
</dbReference>
<proteinExistence type="predicted"/>
<evidence type="ECO:0000313" key="3">
    <source>
        <dbReference type="Proteomes" id="UP000299367"/>
    </source>
</evidence>
<dbReference type="PANTHER" id="PTHR33921:SF15">
    <property type="entry name" value="CALVIN CYCLE PROTEIN CP12-2, CHLOROPLASTIC"/>
    <property type="match status" value="1"/>
</dbReference>
<dbReference type="Proteomes" id="UP000299367">
    <property type="component" value="Unassembled WGS sequence"/>
</dbReference>
<organism evidence="2 3">
    <name type="scientific">Dolichospermum planctonicum</name>
    <dbReference type="NCBI Taxonomy" id="136072"/>
    <lineage>
        <taxon>Bacteria</taxon>
        <taxon>Bacillati</taxon>
        <taxon>Cyanobacteriota</taxon>
        <taxon>Cyanophyceae</taxon>
        <taxon>Nostocales</taxon>
        <taxon>Aphanizomenonaceae</taxon>
        <taxon>Dolichospermum</taxon>
    </lineage>
</organism>
<reference evidence="3" key="1">
    <citation type="submission" date="2019-02" db="EMBL/GenBank/DDBJ databases">
        <title>Draft genome sequence of Dolichospermum planctonicum NIES-80.</title>
        <authorList>
            <person name="Yamaguchi H."/>
            <person name="Suzuki S."/>
            <person name="Kawachi M."/>
        </authorList>
    </citation>
    <scope>NUCLEOTIDE SEQUENCE [LARGE SCALE GENOMIC DNA]</scope>
    <source>
        <strain evidence="3">NIES-80</strain>
    </source>
</reference>
<feature type="domain" description="CP12" evidence="1">
    <location>
        <begin position="14"/>
        <end position="84"/>
    </location>
</feature>
<name>A0A480A9K8_9CYAN</name>
<dbReference type="InterPro" id="IPR039314">
    <property type="entry name" value="CP12-like"/>
</dbReference>
<dbReference type="SMART" id="SM01093">
    <property type="entry name" value="CP12"/>
    <property type="match status" value="1"/>
</dbReference>
<sequence length="84" mass="9614">MTFLNEVINGKKPIEEAIIEAIVKARTTCEENGNNSVNCAVAWDIVEELQIEKAHQKQAKHRKTSLEDYCEMYPDALECLIYDI</sequence>
<dbReference type="AlphaFoldDB" id="A0A480A9K8"/>
<comment type="caution">
    <text evidence="2">The sequence shown here is derived from an EMBL/GenBank/DDBJ whole genome shotgun (WGS) entry which is preliminary data.</text>
</comment>
<dbReference type="EMBL" id="BJCF01000008">
    <property type="protein sequence ID" value="GCL41489.1"/>
    <property type="molecule type" value="Genomic_DNA"/>
</dbReference>
<dbReference type="GO" id="GO:0080153">
    <property type="term" value="P:negative regulation of reductive pentose-phosphate cycle"/>
    <property type="evidence" value="ECO:0007669"/>
    <property type="project" value="TreeGrafter"/>
</dbReference>
<dbReference type="InterPro" id="IPR003823">
    <property type="entry name" value="CP12_dom"/>
</dbReference>
<accession>A0A480A9K8</accession>
<dbReference type="PANTHER" id="PTHR33921">
    <property type="entry name" value="CALVIN CYCLE PROTEIN CP12-2, CHLOROPLASTIC"/>
    <property type="match status" value="1"/>
</dbReference>
<dbReference type="OrthoDB" id="9553701at2"/>
<protein>
    <recommendedName>
        <fullName evidence="1">CP12 domain-containing protein</fullName>
    </recommendedName>
</protein>
<dbReference type="RefSeq" id="WP_137907211.1">
    <property type="nucleotide sequence ID" value="NZ_BJCF01000008.1"/>
</dbReference>